<dbReference type="EMBL" id="JAJGQJ010000043">
    <property type="protein sequence ID" value="MCC4621486.1"/>
    <property type="molecule type" value="Genomic_DNA"/>
</dbReference>
<evidence type="ECO:0000259" key="7">
    <source>
        <dbReference type="PROSITE" id="PS51471"/>
    </source>
</evidence>
<dbReference type="InterPro" id="IPR045054">
    <property type="entry name" value="P4HA-like"/>
</dbReference>
<dbReference type="InterPro" id="IPR005123">
    <property type="entry name" value="Oxoglu/Fe-dep_dioxygenase_dom"/>
</dbReference>
<dbReference type="SMART" id="SM00702">
    <property type="entry name" value="P4Hc"/>
    <property type="match status" value="1"/>
</dbReference>
<keyword evidence="9" id="KW-1185">Reference proteome</keyword>
<evidence type="ECO:0000256" key="3">
    <source>
        <dbReference type="ARBA" id="ARBA00022896"/>
    </source>
</evidence>
<feature type="domain" description="Fe2OG dioxygenase" evidence="7">
    <location>
        <begin position="161"/>
        <end position="268"/>
    </location>
</feature>
<keyword evidence="2" id="KW-0479">Metal-binding</keyword>
<evidence type="ECO:0000256" key="5">
    <source>
        <dbReference type="ARBA" id="ARBA00023002"/>
    </source>
</evidence>
<comment type="caution">
    <text evidence="8">The sequence shown here is derived from an EMBL/GenBank/DDBJ whole genome shotgun (WGS) entry which is preliminary data.</text>
</comment>
<evidence type="ECO:0000313" key="8">
    <source>
        <dbReference type="EMBL" id="MCC4621486.1"/>
    </source>
</evidence>
<dbReference type="Pfam" id="PF13640">
    <property type="entry name" value="2OG-FeII_Oxy_3"/>
    <property type="match status" value="1"/>
</dbReference>
<dbReference type="InterPro" id="IPR006620">
    <property type="entry name" value="Pro_4_hyd_alph"/>
</dbReference>
<evidence type="ECO:0000256" key="4">
    <source>
        <dbReference type="ARBA" id="ARBA00022964"/>
    </source>
</evidence>
<proteinExistence type="predicted"/>
<dbReference type="PROSITE" id="PS51471">
    <property type="entry name" value="FE2OG_OXY"/>
    <property type="match status" value="1"/>
</dbReference>
<name>A0ABS8HJM0_9XANT</name>
<keyword evidence="3" id="KW-0847">Vitamin C</keyword>
<comment type="cofactor">
    <cofactor evidence="1">
        <name>L-ascorbate</name>
        <dbReference type="ChEBI" id="CHEBI:38290"/>
    </cofactor>
</comment>
<dbReference type="InterPro" id="IPR044862">
    <property type="entry name" value="Pro_4_hyd_alph_FE2OG_OXY"/>
</dbReference>
<dbReference type="PANTHER" id="PTHR10869:SF246">
    <property type="entry name" value="TRANSMEMBRANE PROLYL 4-HYDROXYLASE"/>
    <property type="match status" value="1"/>
</dbReference>
<evidence type="ECO:0000313" key="9">
    <source>
        <dbReference type="Proteomes" id="UP001199206"/>
    </source>
</evidence>
<organism evidence="8 9">
    <name type="scientific">Xanthomonas cassavae CFBP 4642</name>
    <dbReference type="NCBI Taxonomy" id="1219375"/>
    <lineage>
        <taxon>Bacteria</taxon>
        <taxon>Pseudomonadati</taxon>
        <taxon>Pseudomonadota</taxon>
        <taxon>Gammaproteobacteria</taxon>
        <taxon>Lysobacterales</taxon>
        <taxon>Lysobacteraceae</taxon>
        <taxon>Xanthomonas</taxon>
    </lineage>
</organism>
<dbReference type="RefSeq" id="WP_160170373.1">
    <property type="nucleotide sequence ID" value="NZ_CAWLZN010000001.1"/>
</dbReference>
<evidence type="ECO:0000256" key="6">
    <source>
        <dbReference type="ARBA" id="ARBA00023004"/>
    </source>
</evidence>
<keyword evidence="5" id="KW-0560">Oxidoreductase</keyword>
<dbReference type="Proteomes" id="UP001199206">
    <property type="component" value="Unassembled WGS sequence"/>
</dbReference>
<evidence type="ECO:0000256" key="2">
    <source>
        <dbReference type="ARBA" id="ARBA00022723"/>
    </source>
</evidence>
<keyword evidence="6" id="KW-0408">Iron</keyword>
<dbReference type="PANTHER" id="PTHR10869">
    <property type="entry name" value="PROLYL 4-HYDROXYLASE ALPHA SUBUNIT"/>
    <property type="match status" value="1"/>
</dbReference>
<sequence>MPEQLDHCLNAWVAEQRAAGISPEESMSTLVASGFHRFSAREAVLPLSGSRAPLDAGGSRSSLASSRDLGDRTVRVMLSCRGPDLTVVRDFVDEAEAGSLIHASVARLLPSQVVDVDAKDGAGHVSRARTSHSMYFAASESAEVRALEARAALLAGRDACCAEPVQVVRYTPGTGVENHQDYFDVRDPSSAAHLGRRGQRVATVLVYLNTPQAGGETVFADPQLEIIANLGTAVHFAFPTASEQDLALHSGAPVMLGEKWIATIWFRDQPQSMTPMEPIA</sequence>
<protein>
    <submittedName>
        <fullName evidence="8">2OG-Fe(II) oxygenase</fullName>
    </submittedName>
</protein>
<reference evidence="8 9" key="1">
    <citation type="submission" date="2021-10" db="EMBL/GenBank/DDBJ databases">
        <title>Genome sequencing of Xanthomonas strains from NCPPB.</title>
        <authorList>
            <person name="Hussein R."/>
            <person name="Harrison J."/>
            <person name="Studholme D.J."/>
            <person name="Vicente J."/>
            <person name="Grant M."/>
        </authorList>
    </citation>
    <scope>NUCLEOTIDE SEQUENCE [LARGE SCALE GENOMIC DNA]</scope>
    <source>
        <strain evidence="8 9">NCPPB 101</strain>
    </source>
</reference>
<accession>A0ABS8HJM0</accession>
<evidence type="ECO:0000256" key="1">
    <source>
        <dbReference type="ARBA" id="ARBA00001961"/>
    </source>
</evidence>
<gene>
    <name evidence="8" type="ORF">LL965_15860</name>
</gene>
<dbReference type="Gene3D" id="2.60.120.620">
    <property type="entry name" value="q2cbj1_9rhob like domain"/>
    <property type="match status" value="1"/>
</dbReference>
<keyword evidence="4" id="KW-0223">Dioxygenase</keyword>